<reference evidence="2" key="1">
    <citation type="submission" date="2014-09" db="EMBL/GenBank/DDBJ databases">
        <title>Genome sequence of the luminous mushroom Mycena chlorophos for searching fungal bioluminescence genes.</title>
        <authorList>
            <person name="Tanaka Y."/>
            <person name="Kasuga D."/>
            <person name="Oba Y."/>
            <person name="Hase S."/>
            <person name="Sato K."/>
            <person name="Oba Y."/>
            <person name="Sakakibara Y."/>
        </authorList>
    </citation>
    <scope>NUCLEOTIDE SEQUENCE</scope>
</reference>
<evidence type="ECO:0000256" key="1">
    <source>
        <dbReference type="SAM" id="MobiDB-lite"/>
    </source>
</evidence>
<dbReference type="EMBL" id="DF846617">
    <property type="protein sequence ID" value="GAT50763.1"/>
    <property type="molecule type" value="Genomic_DNA"/>
</dbReference>
<evidence type="ECO:0000313" key="3">
    <source>
        <dbReference type="Proteomes" id="UP000815677"/>
    </source>
</evidence>
<feature type="region of interest" description="Disordered" evidence="1">
    <location>
        <begin position="240"/>
        <end position="278"/>
    </location>
</feature>
<gene>
    <name evidence="2" type="ORF">MCHLO_07965</name>
</gene>
<proteinExistence type="predicted"/>
<name>A0ABQ0LI52_MYCCL</name>
<feature type="region of interest" description="Disordered" evidence="1">
    <location>
        <begin position="307"/>
        <end position="369"/>
    </location>
</feature>
<protein>
    <submittedName>
        <fullName evidence="2">Uncharacterized protein</fullName>
    </submittedName>
</protein>
<dbReference type="Proteomes" id="UP000815677">
    <property type="component" value="Unassembled WGS sequence"/>
</dbReference>
<sequence length="460" mass="50221">MDSLPGSVARAVPTSFDFPELSDKCWNEALASSEAAYAARRNDGFFVVAALQARLIAKFAGQKRLSEADAEDVQEDALIQRVVALLMHKAGVWRPYSADHTLERNVQRAFFVFVDMVVVERGFPKAQLWFDALFSPIIAAMVDHVIEERLRVAAVQSGSKRCAASPVSGECKRRRIEADSRSAKQPVPPLSTFDILLRLRQRQSFRHLANHNAILARVPTPPSCSVITPSPILPSHCSLSAPSLPSSTTPTAQAAQALEPSMPSGPASAPADRQAEVQGDPMLSPELLDEAERLIKETIAETRRQLQFASRMVDASPPTKHGPEVASRGTKDSENSDKQLNTSEGIRRLRKATSESMPLSSSGMANSVNLPERANLNELKATSSTAFEPPLMRDTTTVAADASPIQPSSTVPLTSSYCDNSFTAPLVYNTVPERWFWPNVPTDMFSNAFLSTVPPVFYFT</sequence>
<evidence type="ECO:0000313" key="2">
    <source>
        <dbReference type="EMBL" id="GAT50763.1"/>
    </source>
</evidence>
<accession>A0ABQ0LI52</accession>
<organism evidence="2 3">
    <name type="scientific">Mycena chlorophos</name>
    <name type="common">Agaric fungus</name>
    <name type="synonym">Agaricus chlorophos</name>
    <dbReference type="NCBI Taxonomy" id="658473"/>
    <lineage>
        <taxon>Eukaryota</taxon>
        <taxon>Fungi</taxon>
        <taxon>Dikarya</taxon>
        <taxon>Basidiomycota</taxon>
        <taxon>Agaricomycotina</taxon>
        <taxon>Agaricomycetes</taxon>
        <taxon>Agaricomycetidae</taxon>
        <taxon>Agaricales</taxon>
        <taxon>Marasmiineae</taxon>
        <taxon>Mycenaceae</taxon>
        <taxon>Mycena</taxon>
    </lineage>
</organism>
<feature type="compositionally biased region" description="Polar residues" evidence="1">
    <location>
        <begin position="354"/>
        <end position="369"/>
    </location>
</feature>
<keyword evidence="3" id="KW-1185">Reference proteome</keyword>
<feature type="compositionally biased region" description="Low complexity" evidence="1">
    <location>
        <begin position="240"/>
        <end position="271"/>
    </location>
</feature>